<proteinExistence type="predicted"/>
<evidence type="ECO:0000313" key="5">
    <source>
        <dbReference type="Proteomes" id="UP000253910"/>
    </source>
</evidence>
<dbReference type="PANTHER" id="PTHR13778">
    <property type="entry name" value="GLYCOSYLTRANSFERASE 8 DOMAIN-CONTAINING PROTEIN"/>
    <property type="match status" value="1"/>
</dbReference>
<organism evidence="4 5">
    <name type="scientific">Haemophilus parainfluenzae</name>
    <dbReference type="NCBI Taxonomy" id="729"/>
    <lineage>
        <taxon>Bacteria</taxon>
        <taxon>Pseudomonadati</taxon>
        <taxon>Pseudomonadota</taxon>
        <taxon>Gammaproteobacteria</taxon>
        <taxon>Pasteurellales</taxon>
        <taxon>Pasteurellaceae</taxon>
        <taxon>Haemophilus</taxon>
    </lineage>
</organism>
<dbReference type="SUPFAM" id="SSF53448">
    <property type="entry name" value="Nucleotide-diphospho-sugar transferases"/>
    <property type="match status" value="1"/>
</dbReference>
<keyword evidence="1" id="KW-0328">Glycosyltransferase</keyword>
<evidence type="ECO:0000256" key="3">
    <source>
        <dbReference type="ARBA" id="ARBA00022723"/>
    </source>
</evidence>
<dbReference type="GO" id="GO:0046872">
    <property type="term" value="F:metal ion binding"/>
    <property type="evidence" value="ECO:0007669"/>
    <property type="project" value="UniProtKB-KW"/>
</dbReference>
<evidence type="ECO:0000313" key="4">
    <source>
        <dbReference type="EMBL" id="RDE90970.1"/>
    </source>
</evidence>
<dbReference type="Proteomes" id="UP000253910">
    <property type="component" value="Unassembled WGS sequence"/>
</dbReference>
<evidence type="ECO:0000256" key="1">
    <source>
        <dbReference type="ARBA" id="ARBA00022676"/>
    </source>
</evidence>
<dbReference type="CDD" id="cd04194">
    <property type="entry name" value="GT8_A4GalT_like"/>
    <property type="match status" value="1"/>
</dbReference>
<dbReference type="InterPro" id="IPR029044">
    <property type="entry name" value="Nucleotide-diphossugar_trans"/>
</dbReference>
<dbReference type="RefSeq" id="WP_111315531.1">
    <property type="nucleotide sequence ID" value="NZ_QEPW01000009.1"/>
</dbReference>
<dbReference type="GO" id="GO:0016757">
    <property type="term" value="F:glycosyltransferase activity"/>
    <property type="evidence" value="ECO:0007669"/>
    <property type="project" value="UniProtKB-KW"/>
</dbReference>
<sequence>MTTNKINIALCADKNYLEPLETLLKSICYHNSQVYIYIIHTDIPEDWLITQAQNLAKFNNQLSPIWLNEANPDIQRLNQKIMPNSLAINEIIKQLPNKLKHVNELTYARFLIPELIQEERVLYLDSDVVVNSSLSNLFHVDMKGCPIAAIDDYNLSNENTPHWYVLNTPKELESCISYRGGENFKPYFNAGVILWDLVKCREENMTSKLLATALYYSDVLYADQDILNFVLFNRWLRIDVRYNVQAHYNFTFLPLVTESPWIIHYITDRKPWIPEYKDETIFHSVYHYYKNLTWQSIQEYYLSKNL</sequence>
<dbReference type="PANTHER" id="PTHR13778:SF47">
    <property type="entry name" value="LIPOPOLYSACCHARIDE 1,3-GALACTOSYLTRANSFERASE"/>
    <property type="match status" value="1"/>
</dbReference>
<accession>A0A369Z1Y9</accession>
<gene>
    <name evidence="4" type="ORF">DPV87_06240</name>
</gene>
<dbReference type="Gene3D" id="3.90.550.10">
    <property type="entry name" value="Spore Coat Polysaccharide Biosynthesis Protein SpsA, Chain A"/>
    <property type="match status" value="1"/>
</dbReference>
<keyword evidence="3" id="KW-0479">Metal-binding</keyword>
<protein>
    <submittedName>
        <fullName evidence="4">Glycosyltransferase family 8 protein</fullName>
    </submittedName>
</protein>
<evidence type="ECO:0000256" key="2">
    <source>
        <dbReference type="ARBA" id="ARBA00022679"/>
    </source>
</evidence>
<name>A0A369Z1Y9_HAEPA</name>
<dbReference type="EMBL" id="QEPW01000009">
    <property type="protein sequence ID" value="RDE90970.1"/>
    <property type="molecule type" value="Genomic_DNA"/>
</dbReference>
<comment type="caution">
    <text evidence="4">The sequence shown here is derived from an EMBL/GenBank/DDBJ whole genome shotgun (WGS) entry which is preliminary data.</text>
</comment>
<dbReference type="InterPro" id="IPR002495">
    <property type="entry name" value="Glyco_trans_8"/>
</dbReference>
<dbReference type="AlphaFoldDB" id="A0A369Z1Y9"/>
<keyword evidence="2 4" id="KW-0808">Transferase</keyword>
<reference evidence="4 5" key="1">
    <citation type="submission" date="2018-05" db="EMBL/GenBank/DDBJ databases">
        <title>Draft Genome Sequences for a Diverse set of 7 Haemophilus Species.</title>
        <authorList>
            <person name="Nichols M."/>
            <person name="Topaz N."/>
            <person name="Wang X."/>
            <person name="Wang X."/>
            <person name="Boxrud D."/>
        </authorList>
    </citation>
    <scope>NUCLEOTIDE SEQUENCE [LARGE SCALE GENOMIC DNA]</scope>
    <source>
        <strain evidence="4 5">C2008001710</strain>
    </source>
</reference>
<dbReference type="Pfam" id="PF01501">
    <property type="entry name" value="Glyco_transf_8"/>
    <property type="match status" value="1"/>
</dbReference>
<dbReference type="InterPro" id="IPR050748">
    <property type="entry name" value="Glycosyltrans_8_dom-fam"/>
</dbReference>